<feature type="transmembrane region" description="Helical" evidence="3">
    <location>
        <begin position="53"/>
        <end position="71"/>
    </location>
</feature>
<feature type="transmembrane region" description="Helical" evidence="3">
    <location>
        <begin position="164"/>
        <end position="183"/>
    </location>
</feature>
<comment type="caution">
    <text evidence="5">The sequence shown here is derived from an EMBL/GenBank/DDBJ whole genome shotgun (WGS) entry which is preliminary data.</text>
</comment>
<comment type="similarity">
    <text evidence="2">Belongs to the EamA transporter family.</text>
</comment>
<reference evidence="5 6" key="1">
    <citation type="submission" date="2023-07" db="EMBL/GenBank/DDBJ databases">
        <title>Genomic Encyclopedia of Type Strains, Phase IV (KMG-IV): sequencing the most valuable type-strain genomes for metagenomic binning, comparative biology and taxonomic classification.</title>
        <authorList>
            <person name="Goeker M."/>
        </authorList>
    </citation>
    <scope>NUCLEOTIDE SEQUENCE [LARGE SCALE GENOMIC DNA]</scope>
    <source>
        <strain evidence="5 6">DSM 4006</strain>
    </source>
</reference>
<feature type="domain" description="EamA" evidence="4">
    <location>
        <begin position="24"/>
        <end position="153"/>
    </location>
</feature>
<dbReference type="SUPFAM" id="SSF103481">
    <property type="entry name" value="Multidrug resistance efflux transporter EmrE"/>
    <property type="match status" value="2"/>
</dbReference>
<dbReference type="PANTHER" id="PTHR22911">
    <property type="entry name" value="ACYL-MALONYL CONDENSING ENZYME-RELATED"/>
    <property type="match status" value="1"/>
</dbReference>
<evidence type="ECO:0000256" key="3">
    <source>
        <dbReference type="SAM" id="Phobius"/>
    </source>
</evidence>
<feature type="domain" description="EamA" evidence="4">
    <location>
        <begin position="165"/>
        <end position="305"/>
    </location>
</feature>
<evidence type="ECO:0000313" key="6">
    <source>
        <dbReference type="Proteomes" id="UP001232973"/>
    </source>
</evidence>
<gene>
    <name evidence="5" type="ORF">J2S03_001504</name>
</gene>
<protein>
    <submittedName>
        <fullName evidence="5">Drug/metabolite transporter (DMT)-like permease</fullName>
    </submittedName>
</protein>
<name>A0ABT9XH73_9BACL</name>
<keyword evidence="3" id="KW-1133">Transmembrane helix</keyword>
<feature type="transmembrane region" description="Helical" evidence="3">
    <location>
        <begin position="284"/>
        <end position="305"/>
    </location>
</feature>
<proteinExistence type="inferred from homology"/>
<dbReference type="PANTHER" id="PTHR22911:SF79">
    <property type="entry name" value="MOBA-LIKE NTP TRANSFERASE DOMAIN-CONTAINING PROTEIN"/>
    <property type="match status" value="1"/>
</dbReference>
<evidence type="ECO:0000259" key="4">
    <source>
        <dbReference type="Pfam" id="PF00892"/>
    </source>
</evidence>
<dbReference type="Gene3D" id="1.10.3730.20">
    <property type="match status" value="1"/>
</dbReference>
<keyword evidence="6" id="KW-1185">Reference proteome</keyword>
<evidence type="ECO:0000256" key="1">
    <source>
        <dbReference type="ARBA" id="ARBA00004127"/>
    </source>
</evidence>
<organism evidence="5 6">
    <name type="scientific">Alicyclobacillus cycloheptanicus</name>
    <dbReference type="NCBI Taxonomy" id="1457"/>
    <lineage>
        <taxon>Bacteria</taxon>
        <taxon>Bacillati</taxon>
        <taxon>Bacillota</taxon>
        <taxon>Bacilli</taxon>
        <taxon>Bacillales</taxon>
        <taxon>Alicyclobacillaceae</taxon>
        <taxon>Alicyclobacillus</taxon>
    </lineage>
</organism>
<feature type="transmembrane region" description="Helical" evidence="3">
    <location>
        <begin position="190"/>
        <end position="211"/>
    </location>
</feature>
<evidence type="ECO:0000256" key="2">
    <source>
        <dbReference type="ARBA" id="ARBA00007362"/>
    </source>
</evidence>
<evidence type="ECO:0000313" key="5">
    <source>
        <dbReference type="EMBL" id="MDQ0189659.1"/>
    </source>
</evidence>
<feature type="transmembrane region" description="Helical" evidence="3">
    <location>
        <begin position="231"/>
        <end position="251"/>
    </location>
</feature>
<accession>A0ABT9XH73</accession>
<feature type="transmembrane region" description="Helical" evidence="3">
    <location>
        <begin position="83"/>
        <end position="101"/>
    </location>
</feature>
<keyword evidence="3" id="KW-0472">Membrane</keyword>
<sequence>MRVSEAGSFSVSNEKGVRRGMPFLALILVSLFWGGHAVVGKAVETQLAPLPLTVWRFTMTAVCCLPLLGRAKRILQLPSRTRWQFVLASLFWSVLYPLCYYQSLRTISPLESLLLVNTAPLLAVLFGFLVLRERLTRWEGAGIAVSFAGIVTLVALQGTGHAELIGIVFALCASASFAGYTVCSRSLFQALPLFDVLLATSVLGAVLLWIWTLVTGQLDVVAGALATLNQAGWMQLMYIVLIVSTAAYALYGYGLRRLPAAVSSALTFYPQVVFAAVIEWVWLGIVPAVVTWVGAAFILGGTVLMRIRRRPSQAPSDGCGQSARAE</sequence>
<dbReference type="Pfam" id="PF00892">
    <property type="entry name" value="EamA"/>
    <property type="match status" value="2"/>
</dbReference>
<feature type="transmembrane region" description="Helical" evidence="3">
    <location>
        <begin position="113"/>
        <end position="131"/>
    </location>
</feature>
<feature type="transmembrane region" description="Helical" evidence="3">
    <location>
        <begin position="138"/>
        <end position="158"/>
    </location>
</feature>
<dbReference type="Proteomes" id="UP001232973">
    <property type="component" value="Unassembled WGS sequence"/>
</dbReference>
<dbReference type="EMBL" id="JAUSTP010000009">
    <property type="protein sequence ID" value="MDQ0189659.1"/>
    <property type="molecule type" value="Genomic_DNA"/>
</dbReference>
<comment type="subcellular location">
    <subcellularLocation>
        <location evidence="1">Endomembrane system</location>
        <topology evidence="1">Multi-pass membrane protein</topology>
    </subcellularLocation>
</comment>
<dbReference type="InterPro" id="IPR000620">
    <property type="entry name" value="EamA_dom"/>
</dbReference>
<dbReference type="InterPro" id="IPR037185">
    <property type="entry name" value="EmrE-like"/>
</dbReference>
<feature type="transmembrane region" description="Helical" evidence="3">
    <location>
        <begin position="258"/>
        <end position="278"/>
    </location>
</feature>
<keyword evidence="3" id="KW-0812">Transmembrane</keyword>